<dbReference type="SUPFAM" id="SSF143011">
    <property type="entry name" value="RelE-like"/>
    <property type="match status" value="1"/>
</dbReference>
<dbReference type="Proteomes" id="UP000002892">
    <property type="component" value="Chromosome"/>
</dbReference>
<keyword evidence="3" id="KW-1185">Reference proteome</keyword>
<name>I4DAZ6_DESAJ</name>
<dbReference type="Pfam" id="PF05016">
    <property type="entry name" value="ParE_toxin"/>
    <property type="match status" value="1"/>
</dbReference>
<proteinExistence type="predicted"/>
<dbReference type="HOGENOM" id="CLU_155761_3_0_9"/>
<reference evidence="2 3" key="1">
    <citation type="journal article" date="2012" name="J. Bacteriol.">
        <title>Complete genome sequences of Desulfosporosinus orientis DSM765T, Desulfosporosinus youngiae DSM17734T, Desulfosporosinus meridiei DSM13257T, and Desulfosporosinus acidiphilus DSM22704T.</title>
        <authorList>
            <person name="Pester M."/>
            <person name="Brambilla E."/>
            <person name="Alazard D."/>
            <person name="Rattei T."/>
            <person name="Weinmaier T."/>
            <person name="Han J."/>
            <person name="Lucas S."/>
            <person name="Lapidus A."/>
            <person name="Cheng J.F."/>
            <person name="Goodwin L."/>
            <person name="Pitluck S."/>
            <person name="Peters L."/>
            <person name="Ovchinnikova G."/>
            <person name="Teshima H."/>
            <person name="Detter J.C."/>
            <person name="Han C.S."/>
            <person name="Tapia R."/>
            <person name="Land M.L."/>
            <person name="Hauser L."/>
            <person name="Kyrpides N.C."/>
            <person name="Ivanova N.N."/>
            <person name="Pagani I."/>
            <person name="Huntmann M."/>
            <person name="Wei C.L."/>
            <person name="Davenport K.W."/>
            <person name="Daligault H."/>
            <person name="Chain P.S."/>
            <person name="Chen A."/>
            <person name="Mavromatis K."/>
            <person name="Markowitz V."/>
            <person name="Szeto E."/>
            <person name="Mikhailova N."/>
            <person name="Pati A."/>
            <person name="Wagner M."/>
            <person name="Woyke T."/>
            <person name="Ollivier B."/>
            <person name="Klenk H.P."/>
            <person name="Spring S."/>
            <person name="Loy A."/>
        </authorList>
    </citation>
    <scope>NUCLEOTIDE SEQUENCE [LARGE SCALE GENOMIC DNA]</scope>
    <source>
        <strain evidence="3">DSM 22704 / JCM 16185 / SJ4</strain>
    </source>
</reference>
<dbReference type="KEGG" id="dai:Desaci_4107"/>
<sequence length="79" mass="9479">MFSSEEGSEEIQQLEKRDFDQIWRSIRALAQDPYANATHYISQHWLKIRFGDFRVAFDIDEQGKTITIRKVGHRREFYA</sequence>
<organism evidence="2 3">
    <name type="scientific">Desulfosporosinus acidiphilus (strain DSM 22704 / JCM 16185 / SJ4)</name>
    <dbReference type="NCBI Taxonomy" id="646529"/>
    <lineage>
        <taxon>Bacteria</taxon>
        <taxon>Bacillati</taxon>
        <taxon>Bacillota</taxon>
        <taxon>Clostridia</taxon>
        <taxon>Eubacteriales</taxon>
        <taxon>Desulfitobacteriaceae</taxon>
        <taxon>Desulfosporosinus</taxon>
    </lineage>
</organism>
<protein>
    <submittedName>
        <fullName evidence="2">Cytotoxic translational repressor of toxin-antitoxin stability system</fullName>
    </submittedName>
</protein>
<dbReference type="OrthoDB" id="82378at2"/>
<dbReference type="AlphaFoldDB" id="I4DAZ6"/>
<evidence type="ECO:0000256" key="1">
    <source>
        <dbReference type="ARBA" id="ARBA00022649"/>
    </source>
</evidence>
<evidence type="ECO:0000313" key="2">
    <source>
        <dbReference type="EMBL" id="AFM42970.1"/>
    </source>
</evidence>
<dbReference type="EMBL" id="CP003639">
    <property type="protein sequence ID" value="AFM42970.1"/>
    <property type="molecule type" value="Genomic_DNA"/>
</dbReference>
<keyword evidence="1" id="KW-1277">Toxin-antitoxin system</keyword>
<dbReference type="InterPro" id="IPR035093">
    <property type="entry name" value="RelE/ParE_toxin_dom_sf"/>
</dbReference>
<dbReference type="InterPro" id="IPR007712">
    <property type="entry name" value="RelE/ParE_toxin"/>
</dbReference>
<dbReference type="RefSeq" id="WP_014828956.1">
    <property type="nucleotide sequence ID" value="NC_018068.1"/>
</dbReference>
<dbReference type="STRING" id="646529.Desaci_4107"/>
<accession>I4DAZ6</accession>
<gene>
    <name evidence="2" type="ordered locus">Desaci_4107</name>
</gene>
<dbReference type="Gene3D" id="3.30.2310.20">
    <property type="entry name" value="RelE-like"/>
    <property type="match status" value="1"/>
</dbReference>
<evidence type="ECO:0000313" key="3">
    <source>
        <dbReference type="Proteomes" id="UP000002892"/>
    </source>
</evidence>